<keyword evidence="3" id="KW-1185">Reference proteome</keyword>
<dbReference type="AlphaFoldDB" id="A0A0J7K1M2"/>
<protein>
    <submittedName>
        <fullName evidence="2">Had family hydrolase</fullName>
    </submittedName>
</protein>
<organism evidence="2 3">
    <name type="scientific">Lasius niger</name>
    <name type="common">Black garden ant</name>
    <dbReference type="NCBI Taxonomy" id="67767"/>
    <lineage>
        <taxon>Eukaryota</taxon>
        <taxon>Metazoa</taxon>
        <taxon>Ecdysozoa</taxon>
        <taxon>Arthropoda</taxon>
        <taxon>Hexapoda</taxon>
        <taxon>Insecta</taxon>
        <taxon>Pterygota</taxon>
        <taxon>Neoptera</taxon>
        <taxon>Endopterygota</taxon>
        <taxon>Hymenoptera</taxon>
        <taxon>Apocrita</taxon>
        <taxon>Aculeata</taxon>
        <taxon>Formicoidea</taxon>
        <taxon>Formicidae</taxon>
        <taxon>Formicinae</taxon>
        <taxon>Lasius</taxon>
        <taxon>Lasius</taxon>
    </lineage>
</organism>
<feature type="compositionally biased region" description="Basic and acidic residues" evidence="1">
    <location>
        <begin position="51"/>
        <end position="62"/>
    </location>
</feature>
<keyword evidence="2" id="KW-0378">Hydrolase</keyword>
<gene>
    <name evidence="2" type="ORF">RF55_18498</name>
</gene>
<sequence length="79" mass="9071">MTALNLRYWRSARSVKYPKLNVPEIPEEICNTSLAKHAIDGSPKAKKSKRRNEDKRMELFEKKGRRKGKATSGKVKPDT</sequence>
<name>A0A0J7K1M2_LASNI</name>
<feature type="region of interest" description="Disordered" evidence="1">
    <location>
        <begin position="38"/>
        <end position="79"/>
    </location>
</feature>
<dbReference type="Proteomes" id="UP000036403">
    <property type="component" value="Unassembled WGS sequence"/>
</dbReference>
<accession>A0A0J7K1M2</accession>
<dbReference type="GO" id="GO:0016787">
    <property type="term" value="F:hydrolase activity"/>
    <property type="evidence" value="ECO:0007669"/>
    <property type="project" value="UniProtKB-KW"/>
</dbReference>
<feature type="non-terminal residue" evidence="2">
    <location>
        <position position="79"/>
    </location>
</feature>
<dbReference type="EMBL" id="LBMM01017508">
    <property type="protein sequence ID" value="KMQ84061.1"/>
    <property type="molecule type" value="Genomic_DNA"/>
</dbReference>
<evidence type="ECO:0000313" key="2">
    <source>
        <dbReference type="EMBL" id="KMQ84061.1"/>
    </source>
</evidence>
<comment type="caution">
    <text evidence="2">The sequence shown here is derived from an EMBL/GenBank/DDBJ whole genome shotgun (WGS) entry which is preliminary data.</text>
</comment>
<evidence type="ECO:0000313" key="3">
    <source>
        <dbReference type="Proteomes" id="UP000036403"/>
    </source>
</evidence>
<reference evidence="2 3" key="1">
    <citation type="submission" date="2015-04" db="EMBL/GenBank/DDBJ databases">
        <title>Lasius niger genome sequencing.</title>
        <authorList>
            <person name="Konorov E.A."/>
            <person name="Nikitin M.A."/>
            <person name="Kirill M.V."/>
            <person name="Chang P."/>
        </authorList>
    </citation>
    <scope>NUCLEOTIDE SEQUENCE [LARGE SCALE GENOMIC DNA]</scope>
    <source>
        <tissue evidence="2">Whole</tissue>
    </source>
</reference>
<dbReference type="PaxDb" id="67767-A0A0J7K1M2"/>
<proteinExistence type="predicted"/>
<evidence type="ECO:0000256" key="1">
    <source>
        <dbReference type="SAM" id="MobiDB-lite"/>
    </source>
</evidence>